<proteinExistence type="predicted"/>
<reference evidence="2" key="1">
    <citation type="submission" date="2020-04" db="EMBL/GenBank/DDBJ databases">
        <authorList>
            <person name="Chiriac C."/>
            <person name="Salcher M."/>
            <person name="Ghai R."/>
            <person name="Kavagutti S V."/>
        </authorList>
    </citation>
    <scope>NUCLEOTIDE SEQUENCE</scope>
</reference>
<dbReference type="EMBL" id="LR796204">
    <property type="protein sequence ID" value="CAB4127046.1"/>
    <property type="molecule type" value="Genomic_DNA"/>
</dbReference>
<organism evidence="2">
    <name type="scientific">uncultured Caudovirales phage</name>
    <dbReference type="NCBI Taxonomy" id="2100421"/>
    <lineage>
        <taxon>Viruses</taxon>
        <taxon>Duplodnaviria</taxon>
        <taxon>Heunggongvirae</taxon>
        <taxon>Uroviricota</taxon>
        <taxon>Caudoviricetes</taxon>
        <taxon>Peduoviridae</taxon>
        <taxon>Maltschvirus</taxon>
        <taxon>Maltschvirus maltsch</taxon>
    </lineage>
</organism>
<evidence type="ECO:0000313" key="1">
    <source>
        <dbReference type="EMBL" id="CAB4127046.1"/>
    </source>
</evidence>
<evidence type="ECO:0000313" key="2">
    <source>
        <dbReference type="EMBL" id="CAB4132900.1"/>
    </source>
</evidence>
<protein>
    <submittedName>
        <fullName evidence="2">Uncharacterized protein</fullName>
    </submittedName>
</protein>
<dbReference type="EMBL" id="LR796269">
    <property type="protein sequence ID" value="CAB4132900.1"/>
    <property type="molecule type" value="Genomic_DNA"/>
</dbReference>
<gene>
    <name evidence="2" type="ORF">UFOVP254_13</name>
    <name evidence="1" type="ORF">UFOVP76_40</name>
</gene>
<accession>A0A6J5LIS6</accession>
<name>A0A6J5LIS6_9CAUD</name>
<sequence>MFELFKKCTSKPDAATVAVRDLEEAKRQLLKAQSAAEFYSSQVKYFDGVVRRLTTYVEGTK</sequence>